<dbReference type="Proteomes" id="UP000789920">
    <property type="component" value="Unassembled WGS sequence"/>
</dbReference>
<name>A0ACA9R9E0_9GLOM</name>
<proteinExistence type="predicted"/>
<organism evidence="1 2">
    <name type="scientific">Racocetra persica</name>
    <dbReference type="NCBI Taxonomy" id="160502"/>
    <lineage>
        <taxon>Eukaryota</taxon>
        <taxon>Fungi</taxon>
        <taxon>Fungi incertae sedis</taxon>
        <taxon>Mucoromycota</taxon>
        <taxon>Glomeromycotina</taxon>
        <taxon>Glomeromycetes</taxon>
        <taxon>Diversisporales</taxon>
        <taxon>Gigasporaceae</taxon>
        <taxon>Racocetra</taxon>
    </lineage>
</organism>
<accession>A0ACA9R9E0</accession>
<feature type="non-terminal residue" evidence="1">
    <location>
        <position position="1"/>
    </location>
</feature>
<sequence>ILLKIELLYMLPYQHRKNNWFPELIYSLEKLHNLIEKVQTNMWDESFEEFKKIKTEEEIIQEFDEKNILNEASTNKLREIIKVRKTKEEIIQELEIFLNNESQG</sequence>
<comment type="caution">
    <text evidence="1">The sequence shown here is derived from an EMBL/GenBank/DDBJ whole genome shotgun (WGS) entry which is preliminary data.</text>
</comment>
<keyword evidence="2" id="KW-1185">Reference proteome</keyword>
<protein>
    <submittedName>
        <fullName evidence="1">16451_t:CDS:1</fullName>
    </submittedName>
</protein>
<reference evidence="1" key="1">
    <citation type="submission" date="2021-06" db="EMBL/GenBank/DDBJ databases">
        <authorList>
            <person name="Kallberg Y."/>
            <person name="Tangrot J."/>
            <person name="Rosling A."/>
        </authorList>
    </citation>
    <scope>NUCLEOTIDE SEQUENCE</scope>
    <source>
        <strain evidence="1">MA461A</strain>
    </source>
</reference>
<gene>
    <name evidence="1" type="ORF">RPERSI_LOCUS17821</name>
</gene>
<dbReference type="EMBL" id="CAJVQC010046199">
    <property type="protein sequence ID" value="CAG8782629.1"/>
    <property type="molecule type" value="Genomic_DNA"/>
</dbReference>
<evidence type="ECO:0000313" key="1">
    <source>
        <dbReference type="EMBL" id="CAG8782629.1"/>
    </source>
</evidence>
<evidence type="ECO:0000313" key="2">
    <source>
        <dbReference type="Proteomes" id="UP000789920"/>
    </source>
</evidence>